<sequence>MAAKTYSFSTTVAGAPLTASVEVTPREGAVTPVQERFGRALLGRFMDITADGVTQPAPATEAPAPAAPELPDDPTAAVEVLAAAADAISGEPGLTATYHVLRRAEARAGDFDVPGAREVLCELPADPHAVTVQGEAHGARVTCTFLAHESGALHALARAAEQATGTLHPVRFYADLARARRCIEQARYDDLLHTTARLAAHGPEYEMAATLAALALGLHEEGRGDEAARVAADIAGWLPRDLAASAPVRGFAELGETWQEVAVDGLNALPGRHFVAVVAADRTGTAETPKDLGATITAEALTKLRPGTQLYRTAI</sequence>
<accession>A0ABT1G2T4</accession>
<evidence type="ECO:0000313" key="2">
    <source>
        <dbReference type="Proteomes" id="UP001204000"/>
    </source>
</evidence>
<organism evidence="1 2">
    <name type="scientific">Corynebacterium stercoris</name>
    <dbReference type="NCBI Taxonomy" id="2943490"/>
    <lineage>
        <taxon>Bacteria</taxon>
        <taxon>Bacillati</taxon>
        <taxon>Actinomycetota</taxon>
        <taxon>Actinomycetes</taxon>
        <taxon>Mycobacteriales</taxon>
        <taxon>Corynebacteriaceae</taxon>
        <taxon>Corynebacterium</taxon>
    </lineage>
</organism>
<dbReference type="RefSeq" id="WP_253578019.1">
    <property type="nucleotide sequence ID" value="NZ_JAMFTQ010000007.1"/>
</dbReference>
<name>A0ABT1G2T4_9CORY</name>
<gene>
    <name evidence="1" type="ORF">M5J20_07300</name>
</gene>
<dbReference type="EMBL" id="JAMFTQ010000007">
    <property type="protein sequence ID" value="MCP1387995.1"/>
    <property type="molecule type" value="Genomic_DNA"/>
</dbReference>
<protein>
    <submittedName>
        <fullName evidence="1">Uncharacterized protein</fullName>
    </submittedName>
</protein>
<evidence type="ECO:0000313" key="1">
    <source>
        <dbReference type="EMBL" id="MCP1387995.1"/>
    </source>
</evidence>
<keyword evidence="2" id="KW-1185">Reference proteome</keyword>
<reference evidence="1" key="1">
    <citation type="submission" date="2022-05" db="EMBL/GenBank/DDBJ databases">
        <title>Corynebacterium sp. TA-R-1 sp. nov., isolated from human feces.</title>
        <authorList>
            <person name="Shamsuzzaman M."/>
            <person name="Dahal R.H."/>
        </authorList>
    </citation>
    <scope>NUCLEOTIDE SEQUENCE</scope>
    <source>
        <strain evidence="1">TA-R-1</strain>
    </source>
</reference>
<comment type="caution">
    <text evidence="1">The sequence shown here is derived from an EMBL/GenBank/DDBJ whole genome shotgun (WGS) entry which is preliminary data.</text>
</comment>
<dbReference type="Proteomes" id="UP001204000">
    <property type="component" value="Unassembled WGS sequence"/>
</dbReference>
<proteinExistence type="predicted"/>